<keyword evidence="10" id="KW-0539">Nucleus</keyword>
<dbReference type="AlphaFoldDB" id="A0AAV1RNM6"/>
<dbReference type="GO" id="GO:0009736">
    <property type="term" value="P:cytokinin-activated signaling pathway"/>
    <property type="evidence" value="ECO:0007669"/>
    <property type="project" value="UniProtKB-KW"/>
</dbReference>
<accession>A0AAV1RNM6</accession>
<evidence type="ECO:0000256" key="10">
    <source>
        <dbReference type="ARBA" id="ARBA00023242"/>
    </source>
</evidence>
<dbReference type="SUPFAM" id="SSF52172">
    <property type="entry name" value="CheY-like"/>
    <property type="match status" value="1"/>
</dbReference>
<dbReference type="PIRSF" id="PIRSF036392">
    <property type="entry name" value="RR_ARR_type-B"/>
    <property type="match status" value="1"/>
</dbReference>
<dbReference type="EMBL" id="CAWUPB010001111">
    <property type="protein sequence ID" value="CAK7338269.1"/>
    <property type="molecule type" value="Genomic_DNA"/>
</dbReference>
<dbReference type="InterPro" id="IPR045279">
    <property type="entry name" value="ARR-like"/>
</dbReference>
<comment type="similarity">
    <text evidence="2">Belongs to the ARR family. Type-B subfamily.</text>
</comment>
<evidence type="ECO:0008006" key="17">
    <source>
        <dbReference type="Google" id="ProtNLM"/>
    </source>
</evidence>
<dbReference type="NCBIfam" id="TIGR01557">
    <property type="entry name" value="myb_SHAQKYF"/>
    <property type="match status" value="1"/>
</dbReference>
<dbReference type="PANTHER" id="PTHR43874:SF205">
    <property type="entry name" value="TWO-COMPONENT RESPONSE REGULATOR ORR23"/>
    <property type="match status" value="1"/>
</dbReference>
<evidence type="ECO:0000256" key="11">
    <source>
        <dbReference type="PROSITE-ProRule" id="PRU00169"/>
    </source>
</evidence>
<gene>
    <name evidence="15" type="ORF">DCAF_LOCUS13313</name>
</gene>
<keyword evidence="8" id="KW-0010">Activator</keyword>
<dbReference type="PROSITE" id="PS50110">
    <property type="entry name" value="RESPONSE_REGULATORY"/>
    <property type="match status" value="1"/>
</dbReference>
<keyword evidence="3 11" id="KW-0597">Phosphoprotein</keyword>
<dbReference type="InterPro" id="IPR009057">
    <property type="entry name" value="Homeodomain-like_sf"/>
</dbReference>
<dbReference type="Proteomes" id="UP001314170">
    <property type="component" value="Unassembled WGS sequence"/>
</dbReference>
<feature type="modified residue" description="4-aspartylphosphate" evidence="11">
    <location>
        <position position="170"/>
    </location>
</feature>
<comment type="caution">
    <text evidence="15">The sequence shown here is derived from an EMBL/GenBank/DDBJ whole genome shotgun (WGS) entry which is preliminary data.</text>
</comment>
<keyword evidence="7" id="KW-0238">DNA-binding</keyword>
<dbReference type="PANTHER" id="PTHR43874">
    <property type="entry name" value="TWO-COMPONENT RESPONSE REGULATOR"/>
    <property type="match status" value="1"/>
</dbReference>
<dbReference type="Gene3D" id="3.40.50.2300">
    <property type="match status" value="1"/>
</dbReference>
<evidence type="ECO:0000256" key="4">
    <source>
        <dbReference type="ARBA" id="ARBA00022864"/>
    </source>
</evidence>
<keyword evidence="5" id="KW-0902">Two-component regulatory system</keyword>
<feature type="compositionally biased region" description="Polar residues" evidence="12">
    <location>
        <begin position="264"/>
        <end position="275"/>
    </location>
</feature>
<keyword evidence="4" id="KW-0932">Cytokinin signaling pathway</keyword>
<dbReference type="GO" id="GO:0005634">
    <property type="term" value="C:nucleus"/>
    <property type="evidence" value="ECO:0007669"/>
    <property type="project" value="UniProtKB-SubCell"/>
</dbReference>
<reference evidence="15 16" key="1">
    <citation type="submission" date="2024-01" db="EMBL/GenBank/DDBJ databases">
        <authorList>
            <person name="Waweru B."/>
        </authorList>
    </citation>
    <scope>NUCLEOTIDE SEQUENCE [LARGE SCALE GENOMIC DNA]</scope>
</reference>
<dbReference type="InterPro" id="IPR017930">
    <property type="entry name" value="Myb_dom"/>
</dbReference>
<evidence type="ECO:0000256" key="12">
    <source>
        <dbReference type="SAM" id="MobiDB-lite"/>
    </source>
</evidence>
<evidence type="ECO:0000256" key="8">
    <source>
        <dbReference type="ARBA" id="ARBA00023159"/>
    </source>
</evidence>
<evidence type="ECO:0000256" key="7">
    <source>
        <dbReference type="ARBA" id="ARBA00023125"/>
    </source>
</evidence>
<dbReference type="PROSITE" id="PS51294">
    <property type="entry name" value="HTH_MYB"/>
    <property type="match status" value="1"/>
</dbReference>
<evidence type="ECO:0000313" key="15">
    <source>
        <dbReference type="EMBL" id="CAK7338269.1"/>
    </source>
</evidence>
<keyword evidence="6" id="KW-0805">Transcription regulation</keyword>
<evidence type="ECO:0000259" key="14">
    <source>
        <dbReference type="PROSITE" id="PS51294"/>
    </source>
</evidence>
<evidence type="ECO:0000256" key="9">
    <source>
        <dbReference type="ARBA" id="ARBA00023163"/>
    </source>
</evidence>
<dbReference type="InterPro" id="IPR011006">
    <property type="entry name" value="CheY-like_superfamily"/>
</dbReference>
<dbReference type="InterPro" id="IPR001005">
    <property type="entry name" value="SANT/Myb"/>
</dbReference>
<evidence type="ECO:0000256" key="3">
    <source>
        <dbReference type="ARBA" id="ARBA00022553"/>
    </source>
</evidence>
<dbReference type="GO" id="GO:0003677">
    <property type="term" value="F:DNA binding"/>
    <property type="evidence" value="ECO:0007669"/>
    <property type="project" value="UniProtKB-KW"/>
</dbReference>
<dbReference type="InterPro" id="IPR001789">
    <property type="entry name" value="Sig_transdc_resp-reg_receiver"/>
</dbReference>
<sequence>MGPFDPKPFPSTQRRQQKSISLEVERWIAHISQGPHSKLLQFPKCPCLCLNPDTDAGAKKAPKRRDLPKHPKDIFAPISISLFGFKLRAKSSLDRPLPKTEDQRGGNSVNEKMFPVGMRVLAVDDDPICLKVLENLLRKCQYEVTTTNQAVTALEMLRENRNKYDLVISDVNMPDIDGFKLLELVGLEMDLPVIMLSSHGDKEFVYKGITHGAVDYLLKPVRMEELKNIWQHVIRRKKWYPQDQNRSPNQDKGGDGAGEGEQGVTSTDSADQNGKVNRKRKDQDEEEEEEGEDGNGNEDSGNQKKPRVVWSVDLHQKFVSAVNQLGLEKAVPKKILDLMNVDGLTRENVASHLQKFRLYLKRLSSGANQQGNLVSAFGAKDPSYLRMGSLDGFGDFRSVHGPGRLSATSLSSYPPGSLLGRLNSPGGLTLRGIASSGLLQPGHSQTLNNSLNTLGMLQSSLLPTNQGTNIFQGIPSALDPKQLQMKSINHIGEFNRKGDAAGFTLASCFPDAKVTIGSLSNTISSGTSNPSILQANQQQNQGRGSLATQSSLSTPSLNQESFDVGVRGSSNFLDHSRCDDNWHGAVQLSTFPSNSLPLGERFRHDLLPSSTLRDHISSTTSHIVNSPIDFSSTSSLTAPLEDSRIDMQGQADLIGNIFQNTTNYTSKNRWEENNQNYNPALNGSFGAMNSLVSGNGSIGALNQSMEQRKRFDASINGQSNSGNLSMFQHPDVENSALVPKMTSNEDFILEQTKSPNGFVQNNYESLDDIMTAMIKRV</sequence>
<evidence type="ECO:0000256" key="1">
    <source>
        <dbReference type="ARBA" id="ARBA00004123"/>
    </source>
</evidence>
<organism evidence="15 16">
    <name type="scientific">Dovyalis caffra</name>
    <dbReference type="NCBI Taxonomy" id="77055"/>
    <lineage>
        <taxon>Eukaryota</taxon>
        <taxon>Viridiplantae</taxon>
        <taxon>Streptophyta</taxon>
        <taxon>Embryophyta</taxon>
        <taxon>Tracheophyta</taxon>
        <taxon>Spermatophyta</taxon>
        <taxon>Magnoliopsida</taxon>
        <taxon>eudicotyledons</taxon>
        <taxon>Gunneridae</taxon>
        <taxon>Pentapetalae</taxon>
        <taxon>rosids</taxon>
        <taxon>fabids</taxon>
        <taxon>Malpighiales</taxon>
        <taxon>Salicaceae</taxon>
        <taxon>Flacourtieae</taxon>
        <taxon>Dovyalis</taxon>
    </lineage>
</organism>
<dbReference type="SMART" id="SM00448">
    <property type="entry name" value="REC"/>
    <property type="match status" value="1"/>
</dbReference>
<evidence type="ECO:0000313" key="16">
    <source>
        <dbReference type="Proteomes" id="UP001314170"/>
    </source>
</evidence>
<comment type="subcellular location">
    <subcellularLocation>
        <location evidence="1">Nucleus</location>
    </subcellularLocation>
</comment>
<keyword evidence="16" id="KW-1185">Reference proteome</keyword>
<dbReference type="GO" id="GO:0003700">
    <property type="term" value="F:DNA-binding transcription factor activity"/>
    <property type="evidence" value="ECO:0007669"/>
    <property type="project" value="InterPro"/>
</dbReference>
<proteinExistence type="inferred from homology"/>
<keyword evidence="9" id="KW-0804">Transcription</keyword>
<dbReference type="Pfam" id="PF00249">
    <property type="entry name" value="Myb_DNA-binding"/>
    <property type="match status" value="1"/>
</dbReference>
<dbReference type="Pfam" id="PF00072">
    <property type="entry name" value="Response_reg"/>
    <property type="match status" value="1"/>
</dbReference>
<dbReference type="FunFam" id="1.10.10.60:FF:000007">
    <property type="entry name" value="Two-component response regulator"/>
    <property type="match status" value="1"/>
</dbReference>
<dbReference type="InterPro" id="IPR017053">
    <property type="entry name" value="Response_reg_B-typ_pln"/>
</dbReference>
<protein>
    <recommendedName>
        <fullName evidence="17">Two-component response regulator</fullName>
    </recommendedName>
</protein>
<dbReference type="GO" id="GO:0000160">
    <property type="term" value="P:phosphorelay signal transduction system"/>
    <property type="evidence" value="ECO:0007669"/>
    <property type="project" value="UniProtKB-KW"/>
</dbReference>
<dbReference type="Gene3D" id="1.10.10.60">
    <property type="entry name" value="Homeodomain-like"/>
    <property type="match status" value="1"/>
</dbReference>
<name>A0AAV1RNM6_9ROSI</name>
<evidence type="ECO:0000256" key="2">
    <source>
        <dbReference type="ARBA" id="ARBA00006015"/>
    </source>
</evidence>
<evidence type="ECO:0000256" key="5">
    <source>
        <dbReference type="ARBA" id="ARBA00023012"/>
    </source>
</evidence>
<feature type="region of interest" description="Disordered" evidence="12">
    <location>
        <begin position="241"/>
        <end position="304"/>
    </location>
</feature>
<dbReference type="SUPFAM" id="SSF46689">
    <property type="entry name" value="Homeodomain-like"/>
    <property type="match status" value="1"/>
</dbReference>
<dbReference type="InterPro" id="IPR006447">
    <property type="entry name" value="Myb_dom_plants"/>
</dbReference>
<feature type="region of interest" description="Disordered" evidence="12">
    <location>
        <begin position="528"/>
        <end position="560"/>
    </location>
</feature>
<dbReference type="CDD" id="cd17584">
    <property type="entry name" value="REC_typeB_ARR-like"/>
    <property type="match status" value="1"/>
</dbReference>
<feature type="domain" description="Response regulatory" evidence="13">
    <location>
        <begin position="119"/>
        <end position="234"/>
    </location>
</feature>
<feature type="domain" description="HTH myb-type" evidence="14">
    <location>
        <begin position="302"/>
        <end position="361"/>
    </location>
</feature>
<evidence type="ECO:0000259" key="13">
    <source>
        <dbReference type="PROSITE" id="PS50110"/>
    </source>
</evidence>
<feature type="compositionally biased region" description="Acidic residues" evidence="12">
    <location>
        <begin position="284"/>
        <end position="296"/>
    </location>
</feature>
<evidence type="ECO:0000256" key="6">
    <source>
        <dbReference type="ARBA" id="ARBA00023015"/>
    </source>
</evidence>